<dbReference type="GeneID" id="83056868"/>
<dbReference type="InterPro" id="IPR012427">
    <property type="entry name" value="DUF1622"/>
</dbReference>
<organism evidence="2 3">
    <name type="scientific">Cloacibacillus porcorum</name>
    <dbReference type="NCBI Taxonomy" id="1197717"/>
    <lineage>
        <taxon>Bacteria</taxon>
        <taxon>Thermotogati</taxon>
        <taxon>Synergistota</taxon>
        <taxon>Synergistia</taxon>
        <taxon>Synergistales</taxon>
        <taxon>Synergistaceae</taxon>
        <taxon>Cloacibacillus</taxon>
    </lineage>
</organism>
<sequence length="123" mass="13705">MLHDFAAVSRTIIEFISILIIMCGVAVAIFRGCQLFFTSRSGHSLPRDAWIQLRLSFEDTLMLGLQFLMAADIIGTISDPDLQGVIVLSVIVLLRVILSFTLSREVAEMDRQKRENAAARHDG</sequence>
<accession>A0A1B2I2L6</accession>
<dbReference type="OrthoDB" id="1701800at2"/>
<keyword evidence="3" id="KW-1185">Reference proteome</keyword>
<gene>
    <name evidence="2" type="ORF">BED41_03235</name>
</gene>
<evidence type="ECO:0000313" key="3">
    <source>
        <dbReference type="Proteomes" id="UP000093044"/>
    </source>
</evidence>
<dbReference type="EMBL" id="CP016757">
    <property type="protein sequence ID" value="ANZ44187.1"/>
    <property type="molecule type" value="Genomic_DNA"/>
</dbReference>
<dbReference type="PANTHER" id="PTHR38468">
    <property type="entry name" value="SLL0939 PROTEIN"/>
    <property type="match status" value="1"/>
</dbReference>
<dbReference type="KEGG" id="cpor:BED41_03235"/>
<dbReference type="PANTHER" id="PTHR38468:SF1">
    <property type="entry name" value="SLL0939 PROTEIN"/>
    <property type="match status" value="1"/>
</dbReference>
<dbReference type="Proteomes" id="UP000093044">
    <property type="component" value="Chromosome"/>
</dbReference>
<protein>
    <recommendedName>
        <fullName evidence="4">DUF1622 domain-containing protein</fullName>
    </recommendedName>
</protein>
<dbReference type="Pfam" id="PF07784">
    <property type="entry name" value="DUF1622"/>
    <property type="match status" value="1"/>
</dbReference>
<dbReference type="AlphaFoldDB" id="A0A1B2I2L6"/>
<feature type="transmembrane region" description="Helical" evidence="1">
    <location>
        <begin position="84"/>
        <end position="103"/>
    </location>
</feature>
<feature type="transmembrane region" description="Helical" evidence="1">
    <location>
        <begin position="12"/>
        <end position="39"/>
    </location>
</feature>
<keyword evidence="1" id="KW-1133">Transmembrane helix</keyword>
<keyword evidence="1" id="KW-0812">Transmembrane</keyword>
<keyword evidence="1" id="KW-0472">Membrane</keyword>
<name>A0A1B2I2L6_9BACT</name>
<dbReference type="RefSeq" id="WP_066743048.1">
    <property type="nucleotide sequence ID" value="NZ_CP016757.1"/>
</dbReference>
<evidence type="ECO:0000313" key="2">
    <source>
        <dbReference type="EMBL" id="ANZ44187.1"/>
    </source>
</evidence>
<proteinExistence type="predicted"/>
<evidence type="ECO:0000256" key="1">
    <source>
        <dbReference type="SAM" id="Phobius"/>
    </source>
</evidence>
<evidence type="ECO:0008006" key="4">
    <source>
        <dbReference type="Google" id="ProtNLM"/>
    </source>
</evidence>
<reference evidence="2" key="1">
    <citation type="submission" date="2016-08" db="EMBL/GenBank/DDBJ databases">
        <title>Complete genome of Cloacibacillus porcorum.</title>
        <authorList>
            <person name="Looft T."/>
            <person name="Bayles D.O."/>
            <person name="Alt D.P."/>
        </authorList>
    </citation>
    <scope>NUCLEOTIDE SEQUENCE [LARGE SCALE GENOMIC DNA]</scope>
    <source>
        <strain evidence="2">CL-84</strain>
    </source>
</reference>